<gene>
    <name evidence="3" type="ORF">HCBAA847_1231</name>
</gene>
<dbReference type="InterPro" id="IPR036291">
    <property type="entry name" value="NAD(P)-bd_dom_sf"/>
</dbReference>
<keyword evidence="2" id="KW-0472">Membrane</keyword>
<keyword evidence="2" id="KW-0812">Transmembrane</keyword>
<dbReference type="SUPFAM" id="SSF51735">
    <property type="entry name" value="NAD(P)-binding Rossmann-fold domains"/>
    <property type="match status" value="1"/>
</dbReference>
<accession>A0AAI8MMJ5</accession>
<keyword evidence="2" id="KW-1133">Transmembrane helix</keyword>
<dbReference type="PRINTS" id="PR00081">
    <property type="entry name" value="GDHRDH"/>
</dbReference>
<keyword evidence="3" id="KW-0560">Oxidoreductase</keyword>
<evidence type="ECO:0000256" key="2">
    <source>
        <dbReference type="SAM" id="Phobius"/>
    </source>
</evidence>
<comment type="similarity">
    <text evidence="1">Belongs to the short-chain dehydrogenases/reductases (SDR) family.</text>
</comment>
<dbReference type="KEGG" id="hcb:HCBAA847_1231"/>
<reference evidence="3 4" key="1">
    <citation type="journal article" date="2012" name="J. Bacteriol.">
        <title>Complete Genome Sequence of Helicobacter cinaedi Type Strain ATCC BAA-847.</title>
        <authorList>
            <person name="Miyoshi-Akiyama T."/>
            <person name="Takeshita N."/>
            <person name="Ohmagari N."/>
            <person name="Kirikae T."/>
        </authorList>
    </citation>
    <scope>NUCLEOTIDE SEQUENCE [LARGE SCALE GENOMIC DNA]</scope>
    <source>
        <strain evidence="3 4">ATCC BAA-847</strain>
    </source>
</reference>
<dbReference type="AlphaFoldDB" id="A0AAI8MMJ5"/>
<feature type="transmembrane region" description="Helical" evidence="2">
    <location>
        <begin position="6"/>
        <end position="29"/>
    </location>
</feature>
<dbReference type="GO" id="GO:0016616">
    <property type="term" value="F:oxidoreductase activity, acting on the CH-OH group of donors, NAD or NADP as acceptor"/>
    <property type="evidence" value="ECO:0007669"/>
    <property type="project" value="TreeGrafter"/>
</dbReference>
<dbReference type="CDD" id="cd05233">
    <property type="entry name" value="SDR_c"/>
    <property type="match status" value="1"/>
</dbReference>
<dbReference type="RefSeq" id="WP_015453546.1">
    <property type="nucleotide sequence ID" value="NC_020555.1"/>
</dbReference>
<dbReference type="EC" id="1.3.1.-" evidence="3"/>
<evidence type="ECO:0000256" key="1">
    <source>
        <dbReference type="ARBA" id="ARBA00006484"/>
    </source>
</evidence>
<evidence type="ECO:0000313" key="3">
    <source>
        <dbReference type="EMBL" id="BAM32465.1"/>
    </source>
</evidence>
<dbReference type="Proteomes" id="UP000006036">
    <property type="component" value="Chromosome 1"/>
</dbReference>
<dbReference type="InterPro" id="IPR002347">
    <property type="entry name" value="SDR_fam"/>
</dbReference>
<name>A0AAI8MMJ5_9HELI</name>
<sequence>MKIHKMNFYLFMLFWHYLMWQGQILWYLALRMREESMSKIALITGASKGIGRAIAYRFLQKGIVCVLVARSESKLKEIGLQYPKSCFVYACDLLENGSLKAFTHFLQIHKLVPNVIIHSLGGHAYNDRQPLSQEALIESIQLNLGVSVALNEAYIPYMQTERDGHIIHISSDCVLDGYSPPGYVAAKAAINAYVKSSARFYARDGIVFQSVMPGIINFKGSAWEKKSHTQAYHIRKAHLARGEFGTPEEVASFVVSLCESKNMLTSGAEFLLNGGGYIRAGDSF</sequence>
<dbReference type="Pfam" id="PF00106">
    <property type="entry name" value="adh_short"/>
    <property type="match status" value="1"/>
</dbReference>
<organism evidence="3 4">
    <name type="scientific">Helicobacter cinaedi CCUG 18818 = ATCC BAA-847</name>
    <dbReference type="NCBI Taxonomy" id="537971"/>
    <lineage>
        <taxon>Bacteria</taxon>
        <taxon>Pseudomonadati</taxon>
        <taxon>Campylobacterota</taxon>
        <taxon>Epsilonproteobacteria</taxon>
        <taxon>Campylobacterales</taxon>
        <taxon>Helicobacteraceae</taxon>
        <taxon>Helicobacter</taxon>
    </lineage>
</organism>
<dbReference type="Gene3D" id="3.40.50.720">
    <property type="entry name" value="NAD(P)-binding Rossmann-like Domain"/>
    <property type="match status" value="1"/>
</dbReference>
<protein>
    <submittedName>
        <fullName evidence="3">Short-chain dehydrogenase/reductase</fullName>
        <ecNumber evidence="3">1.3.1.-</ecNumber>
    </submittedName>
</protein>
<dbReference type="EMBL" id="AP012492">
    <property type="protein sequence ID" value="BAM32465.1"/>
    <property type="molecule type" value="Genomic_DNA"/>
</dbReference>
<proteinExistence type="inferred from homology"/>
<dbReference type="PANTHER" id="PTHR42760">
    <property type="entry name" value="SHORT-CHAIN DEHYDROGENASES/REDUCTASES FAMILY MEMBER"/>
    <property type="match status" value="1"/>
</dbReference>
<evidence type="ECO:0000313" key="4">
    <source>
        <dbReference type="Proteomes" id="UP000006036"/>
    </source>
</evidence>
<dbReference type="GeneID" id="66539253"/>